<protein>
    <submittedName>
        <fullName evidence="1">Uncharacterized protein</fullName>
    </submittedName>
</protein>
<evidence type="ECO:0000313" key="2">
    <source>
        <dbReference type="Proteomes" id="UP000237105"/>
    </source>
</evidence>
<name>A0A2P5BA37_PARAD</name>
<sequence length="41" mass="4492">MCEAKPSSVESSTRTRFYCAWPGSRAKTGEANRISITEPSV</sequence>
<dbReference type="AlphaFoldDB" id="A0A2P5BA37"/>
<dbReference type="Proteomes" id="UP000237105">
    <property type="component" value="Unassembled WGS sequence"/>
</dbReference>
<reference evidence="2" key="1">
    <citation type="submission" date="2016-06" db="EMBL/GenBank/DDBJ databases">
        <title>Parallel loss of symbiosis genes in relatives of nitrogen-fixing non-legume Parasponia.</title>
        <authorList>
            <person name="Van Velzen R."/>
            <person name="Holmer R."/>
            <person name="Bu F."/>
            <person name="Rutten L."/>
            <person name="Van Zeijl A."/>
            <person name="Liu W."/>
            <person name="Santuari L."/>
            <person name="Cao Q."/>
            <person name="Sharma T."/>
            <person name="Shen D."/>
            <person name="Roswanjaya Y."/>
            <person name="Wardhani T."/>
            <person name="Kalhor M.S."/>
            <person name="Jansen J."/>
            <person name="Van den Hoogen J."/>
            <person name="Gungor B."/>
            <person name="Hartog M."/>
            <person name="Hontelez J."/>
            <person name="Verver J."/>
            <person name="Yang W.-C."/>
            <person name="Schijlen E."/>
            <person name="Repin R."/>
            <person name="Schilthuizen M."/>
            <person name="Schranz E."/>
            <person name="Heidstra R."/>
            <person name="Miyata K."/>
            <person name="Fedorova E."/>
            <person name="Kohlen W."/>
            <person name="Bisseling T."/>
            <person name="Smit S."/>
            <person name="Geurts R."/>
        </authorList>
    </citation>
    <scope>NUCLEOTIDE SEQUENCE [LARGE SCALE GENOMIC DNA]</scope>
    <source>
        <strain evidence="2">cv. WU1-14</strain>
    </source>
</reference>
<accession>A0A2P5BA37</accession>
<keyword evidence="2" id="KW-1185">Reference proteome</keyword>
<dbReference type="EMBL" id="JXTB01000326">
    <property type="protein sequence ID" value="PON45658.1"/>
    <property type="molecule type" value="Genomic_DNA"/>
</dbReference>
<proteinExistence type="predicted"/>
<comment type="caution">
    <text evidence="1">The sequence shown here is derived from an EMBL/GenBank/DDBJ whole genome shotgun (WGS) entry which is preliminary data.</text>
</comment>
<gene>
    <name evidence="1" type="ORF">PanWU01x14_257690</name>
</gene>
<dbReference type="OrthoDB" id="10363250at2759"/>
<evidence type="ECO:0000313" key="1">
    <source>
        <dbReference type="EMBL" id="PON45658.1"/>
    </source>
</evidence>
<organism evidence="1 2">
    <name type="scientific">Parasponia andersonii</name>
    <name type="common">Sponia andersonii</name>
    <dbReference type="NCBI Taxonomy" id="3476"/>
    <lineage>
        <taxon>Eukaryota</taxon>
        <taxon>Viridiplantae</taxon>
        <taxon>Streptophyta</taxon>
        <taxon>Embryophyta</taxon>
        <taxon>Tracheophyta</taxon>
        <taxon>Spermatophyta</taxon>
        <taxon>Magnoliopsida</taxon>
        <taxon>eudicotyledons</taxon>
        <taxon>Gunneridae</taxon>
        <taxon>Pentapetalae</taxon>
        <taxon>rosids</taxon>
        <taxon>fabids</taxon>
        <taxon>Rosales</taxon>
        <taxon>Cannabaceae</taxon>
        <taxon>Parasponia</taxon>
    </lineage>
</organism>